<dbReference type="Pfam" id="PF00386">
    <property type="entry name" value="C1q"/>
    <property type="match status" value="1"/>
</dbReference>
<keyword evidence="6" id="KW-1185">Reference proteome</keyword>
<dbReference type="InterPro" id="IPR050822">
    <property type="entry name" value="Cerebellin_Synaptic_Org"/>
</dbReference>
<protein>
    <submittedName>
        <fullName evidence="7">Cerebellin 7 precursor</fullName>
    </submittedName>
</protein>
<dbReference type="Proteomes" id="UP000000437">
    <property type="component" value="Chromosome 2"/>
</dbReference>
<keyword evidence="2" id="KW-0964">Secreted</keyword>
<dbReference type="CTD" id="100001998"/>
<dbReference type="PANTHER" id="PTHR22923">
    <property type="entry name" value="CEREBELLIN-RELATED"/>
    <property type="match status" value="1"/>
</dbReference>
<accession>A0AB13AAU0</accession>
<evidence type="ECO:0000313" key="7">
    <source>
        <dbReference type="RefSeq" id="NP_001410207.1"/>
    </source>
</evidence>
<dbReference type="SMART" id="SM00110">
    <property type="entry name" value="C1Q"/>
    <property type="match status" value="1"/>
</dbReference>
<dbReference type="SUPFAM" id="SSF49842">
    <property type="entry name" value="TNF-like"/>
    <property type="match status" value="1"/>
</dbReference>
<sequence precursor="true">MSCCVVYPLLFLLFSCVWMSEVQQEEHRNKTESTEHLDVEESDAALTSAEFQENFLREIYTELKTLKARQEVTEEQLRRTVAFSATLGPIGNLGPFNTDITVVFRKVFVNEGGAYNPTTGIFTAPVKGIYFFTIGGLYQPSKAMVLDLMKNGQKVLSVYKSSKAKHYDSGSRSVSLNLEKGDHVYIQLRSKTWIYDDVNVHSTFSGHLLFSPPITKAYVLPADALPATTQH</sequence>
<reference evidence="7" key="1">
    <citation type="journal article" date="2012" name="Dev. Comp. Immunol.">
        <title>Differential expression and intrachromosomal evolution of the sghC1q genes in zebrafish (Danio rerio).</title>
        <authorList>
            <person name="Carland T.M."/>
            <person name="Locke J.B."/>
            <person name="Nizet V."/>
            <person name="Gerwick L."/>
        </authorList>
    </citation>
    <scope>NUCLEOTIDE SEQUENCE</scope>
    <source>
        <strain evidence="7">Tuebingen</strain>
    </source>
</reference>
<dbReference type="PROSITE" id="PS50871">
    <property type="entry name" value="C1Q"/>
    <property type="match status" value="1"/>
</dbReference>
<name>A0AB13AAU0_DANRE</name>
<evidence type="ECO:0000259" key="5">
    <source>
        <dbReference type="PROSITE" id="PS50871"/>
    </source>
</evidence>
<dbReference type="ZFIN" id="ZDB-GENE-070912-655">
    <property type="gene designation" value="cbln7"/>
</dbReference>
<comment type="subcellular location">
    <subcellularLocation>
        <location evidence="1">Secreted</location>
    </subcellularLocation>
</comment>
<dbReference type="InterPro" id="IPR008983">
    <property type="entry name" value="Tumour_necrosis_fac-like_dom"/>
</dbReference>
<feature type="domain" description="C1q" evidence="5">
    <location>
        <begin position="76"/>
        <end position="215"/>
    </location>
</feature>
<evidence type="ECO:0000256" key="1">
    <source>
        <dbReference type="ARBA" id="ARBA00004613"/>
    </source>
</evidence>
<organism evidence="6 7">
    <name type="scientific">Danio rerio</name>
    <name type="common">Zebrafish</name>
    <name type="synonym">Brachydanio rerio</name>
    <dbReference type="NCBI Taxonomy" id="7955"/>
    <lineage>
        <taxon>Eukaryota</taxon>
        <taxon>Metazoa</taxon>
        <taxon>Chordata</taxon>
        <taxon>Craniata</taxon>
        <taxon>Vertebrata</taxon>
        <taxon>Euteleostomi</taxon>
        <taxon>Actinopterygii</taxon>
        <taxon>Neopterygii</taxon>
        <taxon>Teleostei</taxon>
        <taxon>Ostariophysi</taxon>
        <taxon>Cypriniformes</taxon>
        <taxon>Danionidae</taxon>
        <taxon>Danioninae</taxon>
        <taxon>Danio</taxon>
    </lineage>
</organism>
<evidence type="ECO:0000256" key="3">
    <source>
        <dbReference type="ARBA" id="ARBA00022729"/>
    </source>
</evidence>
<dbReference type="PANTHER" id="PTHR22923:SF102">
    <property type="entry name" value="CEREBELLIN 13-RELATED"/>
    <property type="match status" value="1"/>
</dbReference>
<evidence type="ECO:0000256" key="4">
    <source>
        <dbReference type="SAM" id="SignalP"/>
    </source>
</evidence>
<proteinExistence type="predicted"/>
<dbReference type="PRINTS" id="PR00007">
    <property type="entry name" value="COMPLEMNTC1Q"/>
</dbReference>
<dbReference type="RefSeq" id="NP_001410207.1">
    <property type="nucleotide sequence ID" value="NM_001423278.1"/>
</dbReference>
<keyword evidence="3 4" id="KW-0732">Signal</keyword>
<evidence type="ECO:0000313" key="6">
    <source>
        <dbReference type="Proteomes" id="UP000000437"/>
    </source>
</evidence>
<dbReference type="KEGG" id="dre:100001998"/>
<evidence type="ECO:0000256" key="2">
    <source>
        <dbReference type="ARBA" id="ARBA00022525"/>
    </source>
</evidence>
<evidence type="ECO:0000313" key="8">
    <source>
        <dbReference type="ZFIN" id="ZDB-GENE-070912-655"/>
    </source>
</evidence>
<dbReference type="GO" id="GO:0005576">
    <property type="term" value="C:extracellular region"/>
    <property type="evidence" value="ECO:0007669"/>
    <property type="project" value="UniProtKB-SubCell"/>
</dbReference>
<dbReference type="AGR" id="ZFIN:ZDB-GENE-070912-655"/>
<dbReference type="GeneID" id="100001998"/>
<feature type="chain" id="PRO_5043058556" evidence="4 7">
    <location>
        <begin position="20"/>
        <end position="231"/>
    </location>
</feature>
<reference evidence="7" key="2">
    <citation type="submission" date="2025-08" db="UniProtKB">
        <authorList>
            <consortium name="RefSeq"/>
        </authorList>
    </citation>
    <scope>IDENTIFICATION</scope>
    <source>
        <strain evidence="7">Tuebingen</strain>
    </source>
</reference>
<dbReference type="Gene3D" id="2.60.120.40">
    <property type="match status" value="1"/>
</dbReference>
<dbReference type="InterPro" id="IPR001073">
    <property type="entry name" value="C1q_dom"/>
</dbReference>
<gene>
    <name evidence="7 8" type="primary">cbln7</name>
    <name evidence="7" type="synonym">si:dkeyp-55c8.3</name>
</gene>
<dbReference type="AlphaFoldDB" id="A0AB13AAU0"/>
<feature type="signal peptide" evidence="4 7">
    <location>
        <begin position="1"/>
        <end position="19"/>
    </location>
</feature>